<keyword evidence="1" id="KW-0472">Membrane</keyword>
<feature type="transmembrane region" description="Helical" evidence="1">
    <location>
        <begin position="144"/>
        <end position="171"/>
    </location>
</feature>
<dbReference type="EMBL" id="JAPDSH010000005">
    <property type="protein sequence ID" value="MDF0480197.1"/>
    <property type="molecule type" value="Genomic_DNA"/>
</dbReference>
<proteinExistence type="predicted"/>
<comment type="caution">
    <text evidence="2">The sequence shown here is derived from an EMBL/GenBank/DDBJ whole genome shotgun (WGS) entry which is preliminary data.</text>
</comment>
<dbReference type="RefSeq" id="WP_275471775.1">
    <property type="nucleotide sequence ID" value="NZ_JAPDSH010000005.1"/>
</dbReference>
<protein>
    <submittedName>
        <fullName evidence="2">ECF transporter S component</fullName>
    </submittedName>
</protein>
<dbReference type="NCBIfam" id="NF045596">
    <property type="entry name" value="ECF_S_CD3073"/>
    <property type="match status" value="1"/>
</dbReference>
<feature type="transmembrane region" description="Helical" evidence="1">
    <location>
        <begin position="100"/>
        <end position="124"/>
    </location>
</feature>
<dbReference type="Proteomes" id="UP001147148">
    <property type="component" value="Unassembled WGS sequence"/>
</dbReference>
<sequence length="186" mass="19572">MRVNKTLMITYCAIGVALNVILGEAASMLNIPLLFLDTIGTIFISAMFGIPYGIMTGVSTNLLMGLISGITAVPFALVSIAVAIIVGGMTRNGLTLKKSIVIGIVLAVVCPLIGTPIRIALFGGLTGSGTDVIIVALRAAGKELFTSTFIGAISANIVDKIISCMLVYYMIQQPIFKKVRGYRLNS</sequence>
<keyword evidence="1" id="KW-0812">Transmembrane</keyword>
<gene>
    <name evidence="2" type="ORF">OL233_07810</name>
</gene>
<name>A0ABT5X2G7_9ENTE</name>
<evidence type="ECO:0000313" key="2">
    <source>
        <dbReference type="EMBL" id="MDF0480197.1"/>
    </source>
</evidence>
<keyword evidence="3" id="KW-1185">Reference proteome</keyword>
<evidence type="ECO:0000313" key="3">
    <source>
        <dbReference type="Proteomes" id="UP001147148"/>
    </source>
</evidence>
<feature type="transmembrane region" description="Helical" evidence="1">
    <location>
        <begin position="66"/>
        <end position="88"/>
    </location>
</feature>
<evidence type="ECO:0000256" key="1">
    <source>
        <dbReference type="SAM" id="Phobius"/>
    </source>
</evidence>
<keyword evidence="1" id="KW-1133">Transmembrane helix</keyword>
<feature type="transmembrane region" description="Helical" evidence="1">
    <location>
        <begin position="34"/>
        <end position="54"/>
    </location>
</feature>
<accession>A0ABT5X2G7</accession>
<organism evidence="2 3">
    <name type="scientific">Vagococcus proximus</name>
    <dbReference type="NCBI Taxonomy" id="2991417"/>
    <lineage>
        <taxon>Bacteria</taxon>
        <taxon>Bacillati</taxon>
        <taxon>Bacillota</taxon>
        <taxon>Bacilli</taxon>
        <taxon>Lactobacillales</taxon>
        <taxon>Enterococcaceae</taxon>
        <taxon>Vagococcus</taxon>
    </lineage>
</organism>
<dbReference type="Gene3D" id="1.10.1760.20">
    <property type="match status" value="1"/>
</dbReference>
<reference evidence="2" key="1">
    <citation type="submission" date="2022-10" db="EMBL/GenBank/DDBJ databases">
        <title>Vagococcus sp. isolated from poultry meat.</title>
        <authorList>
            <person name="Johansson P."/>
            <person name="Bjorkroth J."/>
        </authorList>
    </citation>
    <scope>NUCLEOTIDE SEQUENCE</scope>
    <source>
        <strain evidence="2">PNs007</strain>
    </source>
</reference>